<evidence type="ECO:0008006" key="3">
    <source>
        <dbReference type="Google" id="ProtNLM"/>
    </source>
</evidence>
<protein>
    <recommendedName>
        <fullName evidence="3">SinR family protein</fullName>
    </recommendedName>
</protein>
<name>A0A2M7AWM1_9BACT</name>
<sequence length="91" mass="10640">MKTYLISYDLTMPESRPEYVRLINAIKSYNYWAKPLKSLWLIKTDIPALQVTNYLRTFTDANDHILVIEVTNDWASYNLPEAVVNWMKGGL</sequence>
<accession>A0A2M7AWM1</accession>
<evidence type="ECO:0000313" key="2">
    <source>
        <dbReference type="Proteomes" id="UP000228775"/>
    </source>
</evidence>
<comment type="caution">
    <text evidence="1">The sequence shown here is derived from an EMBL/GenBank/DDBJ whole genome shotgun (WGS) entry which is preliminary data.</text>
</comment>
<proteinExistence type="predicted"/>
<reference evidence="2" key="1">
    <citation type="submission" date="2017-09" db="EMBL/GenBank/DDBJ databases">
        <title>Depth-based differentiation of microbial function through sediment-hosted aquifers and enrichment of novel symbionts in the deep terrestrial subsurface.</title>
        <authorList>
            <person name="Probst A.J."/>
            <person name="Ladd B."/>
            <person name="Jarett J.K."/>
            <person name="Geller-Mcgrath D.E."/>
            <person name="Sieber C.M.K."/>
            <person name="Emerson J.B."/>
            <person name="Anantharaman K."/>
            <person name="Thomas B.C."/>
            <person name="Malmstrom R."/>
            <person name="Stieglmeier M."/>
            <person name="Klingl A."/>
            <person name="Woyke T."/>
            <person name="Ryan C.M."/>
            <person name="Banfield J.F."/>
        </authorList>
    </citation>
    <scope>NUCLEOTIDE SEQUENCE [LARGE SCALE GENOMIC DNA]</scope>
</reference>
<evidence type="ECO:0000313" key="1">
    <source>
        <dbReference type="EMBL" id="PIU75035.1"/>
    </source>
</evidence>
<dbReference type="EMBL" id="PEVY01000062">
    <property type="protein sequence ID" value="PIU75035.1"/>
    <property type="molecule type" value="Genomic_DNA"/>
</dbReference>
<organism evidence="1 2">
    <name type="scientific">Candidatus Portnoybacteria bacterium CG06_land_8_20_14_3_00_39_12</name>
    <dbReference type="NCBI Taxonomy" id="1974809"/>
    <lineage>
        <taxon>Bacteria</taxon>
        <taxon>Candidatus Portnoyibacteriota</taxon>
    </lineage>
</organism>
<dbReference type="Proteomes" id="UP000228775">
    <property type="component" value="Unassembled WGS sequence"/>
</dbReference>
<dbReference type="AlphaFoldDB" id="A0A2M7AWM1"/>
<gene>
    <name evidence="1" type="ORF">COS76_02960</name>
</gene>